<dbReference type="GO" id="GO:0008233">
    <property type="term" value="F:peptidase activity"/>
    <property type="evidence" value="ECO:0007669"/>
    <property type="project" value="InterPro"/>
</dbReference>
<organism evidence="4 5">
    <name type="scientific">Taphrina deformans (strain PYCC 5710 / ATCC 11124 / CBS 356.35 / IMI 108563 / JCM 9778 / NBRC 8474)</name>
    <name type="common">Peach leaf curl fungus</name>
    <name type="synonym">Lalaria deformans</name>
    <dbReference type="NCBI Taxonomy" id="1097556"/>
    <lineage>
        <taxon>Eukaryota</taxon>
        <taxon>Fungi</taxon>
        <taxon>Dikarya</taxon>
        <taxon>Ascomycota</taxon>
        <taxon>Taphrinomycotina</taxon>
        <taxon>Taphrinomycetes</taxon>
        <taxon>Taphrinales</taxon>
        <taxon>Taphrinaceae</taxon>
        <taxon>Taphrina</taxon>
    </lineage>
</organism>
<evidence type="ECO:0000256" key="1">
    <source>
        <dbReference type="ARBA" id="ARBA00010088"/>
    </source>
</evidence>
<dbReference type="PANTHER" id="PTHR43248">
    <property type="entry name" value="2-SUCCINYL-6-HYDROXY-2,4-CYCLOHEXADIENE-1-CARBOXYLATE SYNTHASE"/>
    <property type="match status" value="1"/>
</dbReference>
<dbReference type="VEuPathDB" id="FungiDB:TAPDE_001007"/>
<dbReference type="AlphaFoldDB" id="R4X7U3"/>
<dbReference type="InterPro" id="IPR051601">
    <property type="entry name" value="Serine_prot/Carboxylest_S33"/>
</dbReference>
<name>R4X7U3_TAPDE</name>
<comment type="similarity">
    <text evidence="1">Belongs to the peptidase S33 family.</text>
</comment>
<dbReference type="PANTHER" id="PTHR43248:SF2">
    <property type="entry name" value="PROLYL AMINOPEPTIDASE"/>
    <property type="match status" value="1"/>
</dbReference>
<dbReference type="EMBL" id="CAHR02000034">
    <property type="protein sequence ID" value="CCG81276.1"/>
    <property type="molecule type" value="Genomic_DNA"/>
</dbReference>
<dbReference type="InterPro" id="IPR000073">
    <property type="entry name" value="AB_hydrolase_1"/>
</dbReference>
<comment type="caution">
    <text evidence="4">The sequence shown here is derived from an EMBL/GenBank/DDBJ whole genome shotgun (WGS) entry which is preliminary data.</text>
</comment>
<reference evidence="4 5" key="1">
    <citation type="journal article" date="2013" name="MBio">
        <title>Genome sequencing of the plant pathogen Taphrina deformans, the causal agent of peach leaf curl.</title>
        <authorList>
            <person name="Cisse O.H."/>
            <person name="Almeida J.M.G.C.F."/>
            <person name="Fonseca A."/>
            <person name="Kumar A.A."/>
            <person name="Salojaervi J."/>
            <person name="Overmyer K."/>
            <person name="Hauser P.M."/>
            <person name="Pagni M."/>
        </authorList>
    </citation>
    <scope>NUCLEOTIDE SEQUENCE [LARGE SCALE GENOMIC DNA]</scope>
    <source>
        <strain evidence="5">PYCC 5710 / ATCC 11124 / CBS 356.35 / IMI 108563 / JCM 9778 / NBRC 8474</strain>
    </source>
</reference>
<dbReference type="OrthoDB" id="1898734at2759"/>
<proteinExistence type="inferred from homology"/>
<evidence type="ECO:0000256" key="2">
    <source>
        <dbReference type="ARBA" id="ARBA00022801"/>
    </source>
</evidence>
<dbReference type="GO" id="GO:0006508">
    <property type="term" value="P:proteolysis"/>
    <property type="evidence" value="ECO:0007669"/>
    <property type="project" value="InterPro"/>
</dbReference>
<dbReference type="eggNOG" id="ENOG502QSNW">
    <property type="taxonomic scope" value="Eukaryota"/>
</dbReference>
<dbReference type="InterPro" id="IPR029058">
    <property type="entry name" value="AB_hydrolase_fold"/>
</dbReference>
<dbReference type="Gene3D" id="3.40.50.1820">
    <property type="entry name" value="alpha/beta hydrolase"/>
    <property type="match status" value="1"/>
</dbReference>
<keyword evidence="2" id="KW-0378">Hydrolase</keyword>
<dbReference type="PRINTS" id="PR00793">
    <property type="entry name" value="PROAMNOPTASE"/>
</dbReference>
<dbReference type="Pfam" id="PF00561">
    <property type="entry name" value="Abhydrolase_1"/>
    <property type="match status" value="1"/>
</dbReference>
<protein>
    <submittedName>
        <fullName evidence="4">Proline iminopeptidase</fullName>
    </submittedName>
</protein>
<gene>
    <name evidence="4" type="ORF">TAPDE_001007</name>
</gene>
<accession>R4X7U3</accession>
<dbReference type="STRING" id="1097556.R4X7U3"/>
<dbReference type="Proteomes" id="UP000013776">
    <property type="component" value="Unassembled WGS sequence"/>
</dbReference>
<sequence>MSVFEKSSIQAAPVLDTSEEFSTEAYRLPGISLIDRHFKCPVDYDQPDGTQISVFLRQCSRAANSDEDSRRAPRLLYLQGGPGFECSATVPSNSGMIKTLLDKGYVILFLDQRGTGMSSPIDSETILLQGNLDAQVSYCKHFRADSIVKDCELIRQQLGIKSLTLLGQSFGGFCILTYLSLYPESLDAVIITGGMAPICHDHPDSVYYRLTKKLIRWNENYYERYPKDVSRIRTIVTYLDQYQDPRTGGSLKTPNGGALTSRRFRQLGIELGMHGGIDRIHNIITRLSSDLDQHGFITFKAREMVENALHYDGNPIYAILHEAIYCQNSKSSNWSSQRVLATYPEFDSGVGSDKPIYFYGENIFPWMFEDYAQLRPLKALADKLAQESWGPLYDLERLGNNTVPIAASCYIMDMYVEIDLAIESLQAVACTKDLVTNRWLHNALRHAPEEVLGYLLNLLQDVQP</sequence>
<keyword evidence="5" id="KW-1185">Reference proteome</keyword>
<evidence type="ECO:0000259" key="3">
    <source>
        <dbReference type="Pfam" id="PF00561"/>
    </source>
</evidence>
<evidence type="ECO:0000313" key="5">
    <source>
        <dbReference type="Proteomes" id="UP000013776"/>
    </source>
</evidence>
<evidence type="ECO:0000313" key="4">
    <source>
        <dbReference type="EMBL" id="CCG81276.1"/>
    </source>
</evidence>
<dbReference type="InterPro" id="IPR002410">
    <property type="entry name" value="Peptidase_S33"/>
</dbReference>
<dbReference type="SUPFAM" id="SSF53474">
    <property type="entry name" value="alpha/beta-Hydrolases"/>
    <property type="match status" value="1"/>
</dbReference>
<feature type="domain" description="AB hydrolase-1" evidence="3">
    <location>
        <begin position="73"/>
        <end position="276"/>
    </location>
</feature>